<protein>
    <submittedName>
        <fullName evidence="4">GNAT family N-acetyltransferase</fullName>
    </submittedName>
</protein>
<evidence type="ECO:0000256" key="1">
    <source>
        <dbReference type="ARBA" id="ARBA00022679"/>
    </source>
</evidence>
<dbReference type="GO" id="GO:0016747">
    <property type="term" value="F:acyltransferase activity, transferring groups other than amino-acyl groups"/>
    <property type="evidence" value="ECO:0007669"/>
    <property type="project" value="InterPro"/>
</dbReference>
<evidence type="ECO:0000313" key="4">
    <source>
        <dbReference type="EMBL" id="MDV2861504.1"/>
    </source>
</evidence>
<dbReference type="SUPFAM" id="SSF55729">
    <property type="entry name" value="Acyl-CoA N-acyltransferases (Nat)"/>
    <property type="match status" value="1"/>
</dbReference>
<dbReference type="AlphaFoldDB" id="A0AB35RRA7"/>
<dbReference type="InterPro" id="IPR000182">
    <property type="entry name" value="GNAT_dom"/>
</dbReference>
<dbReference type="Proteomes" id="UP001286589">
    <property type="component" value="Unassembled WGS sequence"/>
</dbReference>
<name>A0AB35RRA7_9ENTR</name>
<dbReference type="InterPro" id="IPR016181">
    <property type="entry name" value="Acyl_CoA_acyltransferase"/>
</dbReference>
<comment type="caution">
    <text evidence="4">The sequence shown here is derived from an EMBL/GenBank/DDBJ whole genome shotgun (WGS) entry which is preliminary data.</text>
</comment>
<dbReference type="PROSITE" id="PS51186">
    <property type="entry name" value="GNAT"/>
    <property type="match status" value="1"/>
</dbReference>
<keyword evidence="1" id="KW-0808">Transferase</keyword>
<proteinExistence type="predicted"/>
<evidence type="ECO:0000259" key="3">
    <source>
        <dbReference type="PROSITE" id="PS51186"/>
    </source>
</evidence>
<keyword evidence="2" id="KW-0012">Acyltransferase</keyword>
<dbReference type="EMBL" id="JAWJAC010000002">
    <property type="protein sequence ID" value="MDV2861504.1"/>
    <property type="molecule type" value="Genomic_DNA"/>
</dbReference>
<dbReference type="Pfam" id="PF13673">
    <property type="entry name" value="Acetyltransf_10"/>
    <property type="match status" value="1"/>
</dbReference>
<sequence length="134" mass="15305">MKFTTVTLDDCLDIRHPVLWPQLPREASRVEGDDDAQHFGVLHNGKLVSCLSVFMLDASVCQIRKFATLKTYQGQGFGRFLFQSVLEKMAEAGVHEVCLDARIGAVNFYTKFGFRPEGEHFFKKGVEYVRMARR</sequence>
<reference evidence="4 5" key="1">
    <citation type="submission" date="2023-10" db="EMBL/GenBank/DDBJ databases">
        <title>Phytobacter spp. The emergence of a new genus of hospital-origin enterobacteria encoding carbapenemases in Argentina.</title>
        <authorList>
            <person name="Vay C."/>
            <person name="Almuzara M."/>
            <person name="Traglia G.M."/>
            <person name="Campos J."/>
        </authorList>
    </citation>
    <scope>NUCLEOTIDE SEQUENCE [LARGE SCALE GENOMIC DNA]</scope>
    <source>
        <strain evidence="4 5">CVMA36</strain>
    </source>
</reference>
<accession>A0AB35RRA7</accession>
<dbReference type="CDD" id="cd04301">
    <property type="entry name" value="NAT_SF"/>
    <property type="match status" value="1"/>
</dbReference>
<dbReference type="InterPro" id="IPR050680">
    <property type="entry name" value="YpeA/RimI_acetyltransf"/>
</dbReference>
<dbReference type="RefSeq" id="WP_142517245.1">
    <property type="nucleotide sequence ID" value="NZ_JAWJAC010000002.1"/>
</dbReference>
<evidence type="ECO:0000256" key="2">
    <source>
        <dbReference type="ARBA" id="ARBA00023315"/>
    </source>
</evidence>
<gene>
    <name evidence="4" type="ORF">R0H02_03345</name>
</gene>
<dbReference type="PANTHER" id="PTHR43420">
    <property type="entry name" value="ACETYLTRANSFERASE"/>
    <property type="match status" value="1"/>
</dbReference>
<feature type="domain" description="N-acetyltransferase" evidence="3">
    <location>
        <begin position="1"/>
        <end position="134"/>
    </location>
</feature>
<organism evidence="4 5">
    <name type="scientific">Phytobacter ursingii</name>
    <dbReference type="NCBI Taxonomy" id="1972431"/>
    <lineage>
        <taxon>Bacteria</taxon>
        <taxon>Pseudomonadati</taxon>
        <taxon>Pseudomonadota</taxon>
        <taxon>Gammaproteobacteria</taxon>
        <taxon>Enterobacterales</taxon>
        <taxon>Enterobacteriaceae</taxon>
        <taxon>Phytobacter</taxon>
    </lineage>
</organism>
<keyword evidence="5" id="KW-1185">Reference proteome</keyword>
<evidence type="ECO:0000313" key="5">
    <source>
        <dbReference type="Proteomes" id="UP001286589"/>
    </source>
</evidence>
<dbReference type="Gene3D" id="3.40.630.30">
    <property type="match status" value="1"/>
</dbReference>